<dbReference type="SUPFAM" id="SSF144232">
    <property type="entry name" value="HIT/MYND zinc finger-like"/>
    <property type="match status" value="1"/>
</dbReference>
<dbReference type="AlphaFoldDB" id="A0A409YPA1"/>
<comment type="caution">
    <text evidence="6">The sequence shown here is derived from an EMBL/GenBank/DDBJ whole genome shotgun (WGS) entry which is preliminary data.</text>
</comment>
<dbReference type="Gene3D" id="6.10.140.2220">
    <property type="match status" value="1"/>
</dbReference>
<dbReference type="InterPro" id="IPR002893">
    <property type="entry name" value="Znf_MYND"/>
</dbReference>
<dbReference type="Pfam" id="PF01753">
    <property type="entry name" value="zf-MYND"/>
    <property type="match status" value="1"/>
</dbReference>
<organism evidence="6 7">
    <name type="scientific">Gymnopilus dilepis</name>
    <dbReference type="NCBI Taxonomy" id="231916"/>
    <lineage>
        <taxon>Eukaryota</taxon>
        <taxon>Fungi</taxon>
        <taxon>Dikarya</taxon>
        <taxon>Basidiomycota</taxon>
        <taxon>Agaricomycotina</taxon>
        <taxon>Agaricomycetes</taxon>
        <taxon>Agaricomycetidae</taxon>
        <taxon>Agaricales</taxon>
        <taxon>Agaricineae</taxon>
        <taxon>Hymenogastraceae</taxon>
        <taxon>Gymnopilus</taxon>
    </lineage>
</organism>
<gene>
    <name evidence="6" type="ORF">CVT26_012990</name>
</gene>
<evidence type="ECO:0000259" key="5">
    <source>
        <dbReference type="PROSITE" id="PS50865"/>
    </source>
</evidence>
<evidence type="ECO:0000313" key="7">
    <source>
        <dbReference type="Proteomes" id="UP000284706"/>
    </source>
</evidence>
<sequence length="567" mass="64492">MTCQLSGNGKSSPHQVDAEASTRASEFFAIREPHNPRYCGTCLLGAFITCTPAERPTQCCCTDTNAQASTVTHPKVWKAVMAFLTHKRTDTQMDRLLVRLSTCNCRMDQQGGYVKAYHDAGKHHGEVFILRMRRIDELTSGLDEEAREKRIITVFWGRVLISELFGVLIKAIERRGLKSVAKGISKAWPFNPTDLIPNGADSLAEMILQWYRWISDPVIFVATGYILRICQELFFPSLVKCKFSFTFLEACRRLVDLTMVDFSTADDDAHACAAQRFQFFATSWVPLFKIFLGMSKQNSGAAAKPKPCKYAPSLDLLNLNLSSDPRLPPHGVDHWVDSLATHGCRLFRLFRMYLHPRPDMPVHPKVEEIDSKTFPPPASIRSPKQMMLTAILDFRTETRCSAYRCRNALQNVGGNFERCSRCTIVTYCGRDCQAKAWKDEQHTHKRICPLLRLLVEIGGGPQEVFRGHGNWNNIIDRWNASAVDEEQFQLVWDWYKLVTDARGYPMPDGTEWTPGYEDYNEIISQLSADGLGPPAKYLNRLARWPCEIAKVVAHLKVLPFWGEELDW</sequence>
<dbReference type="OrthoDB" id="2998255at2759"/>
<evidence type="ECO:0000256" key="3">
    <source>
        <dbReference type="ARBA" id="ARBA00022833"/>
    </source>
</evidence>
<keyword evidence="3" id="KW-0862">Zinc</keyword>
<keyword evidence="7" id="KW-1185">Reference proteome</keyword>
<dbReference type="PROSITE" id="PS50865">
    <property type="entry name" value="ZF_MYND_2"/>
    <property type="match status" value="1"/>
</dbReference>
<proteinExistence type="predicted"/>
<dbReference type="EMBL" id="NHYE01000562">
    <property type="protein sequence ID" value="PPR04835.1"/>
    <property type="molecule type" value="Genomic_DNA"/>
</dbReference>
<protein>
    <recommendedName>
        <fullName evidence="5">MYND-type domain-containing protein</fullName>
    </recommendedName>
</protein>
<dbReference type="GO" id="GO:0008270">
    <property type="term" value="F:zinc ion binding"/>
    <property type="evidence" value="ECO:0007669"/>
    <property type="project" value="UniProtKB-KW"/>
</dbReference>
<evidence type="ECO:0000256" key="4">
    <source>
        <dbReference type="PROSITE-ProRule" id="PRU00134"/>
    </source>
</evidence>
<name>A0A409YPA1_9AGAR</name>
<evidence type="ECO:0000256" key="1">
    <source>
        <dbReference type="ARBA" id="ARBA00022723"/>
    </source>
</evidence>
<dbReference type="STRING" id="231916.A0A409YPA1"/>
<evidence type="ECO:0000256" key="2">
    <source>
        <dbReference type="ARBA" id="ARBA00022771"/>
    </source>
</evidence>
<keyword evidence="1" id="KW-0479">Metal-binding</keyword>
<feature type="domain" description="MYND-type" evidence="5">
    <location>
        <begin position="402"/>
        <end position="448"/>
    </location>
</feature>
<dbReference type="Proteomes" id="UP000284706">
    <property type="component" value="Unassembled WGS sequence"/>
</dbReference>
<evidence type="ECO:0000313" key="6">
    <source>
        <dbReference type="EMBL" id="PPR04835.1"/>
    </source>
</evidence>
<dbReference type="InParanoid" id="A0A409YPA1"/>
<reference evidence="6 7" key="1">
    <citation type="journal article" date="2018" name="Evol. Lett.">
        <title>Horizontal gene cluster transfer increased hallucinogenic mushroom diversity.</title>
        <authorList>
            <person name="Reynolds H.T."/>
            <person name="Vijayakumar V."/>
            <person name="Gluck-Thaler E."/>
            <person name="Korotkin H.B."/>
            <person name="Matheny P.B."/>
            <person name="Slot J.C."/>
        </authorList>
    </citation>
    <scope>NUCLEOTIDE SEQUENCE [LARGE SCALE GENOMIC DNA]</scope>
    <source>
        <strain evidence="6 7">SRW20</strain>
    </source>
</reference>
<keyword evidence="2 4" id="KW-0863">Zinc-finger</keyword>
<accession>A0A409YPA1</accession>